<name>A0A1H8KVB6_9PROT</name>
<dbReference type="Proteomes" id="UP000183898">
    <property type="component" value="Unassembled WGS sequence"/>
</dbReference>
<dbReference type="InterPro" id="IPR038731">
    <property type="entry name" value="RgtA/B/C-like"/>
</dbReference>
<feature type="transmembrane region" description="Helical" evidence="8">
    <location>
        <begin position="164"/>
        <end position="181"/>
    </location>
</feature>
<evidence type="ECO:0000256" key="5">
    <source>
        <dbReference type="ARBA" id="ARBA00022692"/>
    </source>
</evidence>
<evidence type="ECO:0000256" key="4">
    <source>
        <dbReference type="ARBA" id="ARBA00022679"/>
    </source>
</evidence>
<evidence type="ECO:0000256" key="6">
    <source>
        <dbReference type="ARBA" id="ARBA00022989"/>
    </source>
</evidence>
<dbReference type="RefSeq" id="WP_081353889.1">
    <property type="nucleotide sequence ID" value="NZ_FOCT01000009.1"/>
</dbReference>
<feature type="transmembrane region" description="Helical" evidence="8">
    <location>
        <begin position="21"/>
        <end position="40"/>
    </location>
</feature>
<sequence length="550" mass="61642">MSKEFHNSSNHDAAGKFRLSVEAVIIFTVFAAVMFVTAPTNGDFAWSDAPRHALNGVFVRDFFIAMPWEDPRQYAVNYYLRYPALTILFYPPLFSLFLAIAYSIFGFSHLVAQATVTFFHLILGLAGYMLARRWMPHGYAIAASLLLASAPEIAFWGRQVMLDVPAYAWLALMAVTFVRYMDRGEIRYLWLTVLLFVAALYTKQTSLFVLFALLAGLISARGLQALRDRQLWGAAVTLLLLVIPLAVLHLKFGQVNMGSMMGSQRSDLPRTSVEAWTYYAAQLPGQLGWPTVILSIIYLAGATVRADWRLPRPHMVFLIVWFVAGYLFFSYIMVREPRHDLMVLLPLPIFAVLAIKKITETRLKKTGLALAGAVALGSVAWSVLAYPVHWVTGHSEAADFVLKRAPQNSVVLFSGYRDGSFVFNIRAGERTDVSVARADKLLLRVAIERERGVQDRNLTANKIESLLKRHAIRYVVAETGFWHDLPSMAALTALLNDTSRFKAVQRIATQANYPNTDHELVIYEYLGMVDANPQPLSAELVGIGITLKQR</sequence>
<dbReference type="EMBL" id="FOCT01000009">
    <property type="protein sequence ID" value="SEN96824.1"/>
    <property type="molecule type" value="Genomic_DNA"/>
</dbReference>
<keyword evidence="3 10" id="KW-0328">Glycosyltransferase</keyword>
<evidence type="ECO:0000256" key="2">
    <source>
        <dbReference type="ARBA" id="ARBA00022475"/>
    </source>
</evidence>
<evidence type="ECO:0000256" key="1">
    <source>
        <dbReference type="ARBA" id="ARBA00004651"/>
    </source>
</evidence>
<keyword evidence="7 8" id="KW-0472">Membrane</keyword>
<feature type="domain" description="Glycosyltransferase RgtA/B/C/D-like" evidence="9">
    <location>
        <begin position="91"/>
        <end position="245"/>
    </location>
</feature>
<organism evidence="10 11">
    <name type="scientific">Nitrosospira multiformis</name>
    <dbReference type="NCBI Taxonomy" id="1231"/>
    <lineage>
        <taxon>Bacteria</taxon>
        <taxon>Pseudomonadati</taxon>
        <taxon>Pseudomonadota</taxon>
        <taxon>Betaproteobacteria</taxon>
        <taxon>Nitrosomonadales</taxon>
        <taxon>Nitrosomonadaceae</taxon>
        <taxon>Nitrosospira</taxon>
    </lineage>
</organism>
<accession>A0A1H8KVB6</accession>
<evidence type="ECO:0000256" key="7">
    <source>
        <dbReference type="ARBA" id="ARBA00023136"/>
    </source>
</evidence>
<evidence type="ECO:0000313" key="11">
    <source>
        <dbReference type="Proteomes" id="UP000183898"/>
    </source>
</evidence>
<evidence type="ECO:0000256" key="3">
    <source>
        <dbReference type="ARBA" id="ARBA00022676"/>
    </source>
</evidence>
<comment type="subcellular location">
    <subcellularLocation>
        <location evidence="1">Cell membrane</location>
        <topology evidence="1">Multi-pass membrane protein</topology>
    </subcellularLocation>
</comment>
<reference evidence="10 11" key="1">
    <citation type="submission" date="2016-10" db="EMBL/GenBank/DDBJ databases">
        <authorList>
            <person name="de Groot N.N."/>
        </authorList>
    </citation>
    <scope>NUCLEOTIDE SEQUENCE [LARGE SCALE GENOMIC DNA]</scope>
    <source>
        <strain evidence="10 11">Nl18</strain>
    </source>
</reference>
<feature type="transmembrane region" description="Helical" evidence="8">
    <location>
        <begin position="339"/>
        <end position="355"/>
    </location>
</feature>
<keyword evidence="2" id="KW-1003">Cell membrane</keyword>
<keyword evidence="5 8" id="KW-0812">Transmembrane</keyword>
<keyword evidence="4 10" id="KW-0808">Transferase</keyword>
<feature type="transmembrane region" description="Helical" evidence="8">
    <location>
        <begin position="315"/>
        <end position="333"/>
    </location>
</feature>
<proteinExistence type="predicted"/>
<keyword evidence="6 8" id="KW-1133">Transmembrane helix</keyword>
<feature type="transmembrane region" description="Helical" evidence="8">
    <location>
        <begin position="80"/>
        <end position="104"/>
    </location>
</feature>
<protein>
    <submittedName>
        <fullName evidence="10">Dolichyl-phosphate-mannose-protein mannosyltransferase</fullName>
    </submittedName>
</protein>
<dbReference type="InterPro" id="IPR050297">
    <property type="entry name" value="LipidA_mod_glycosyltrf_83"/>
</dbReference>
<dbReference type="Pfam" id="PF13231">
    <property type="entry name" value="PMT_2"/>
    <property type="match status" value="1"/>
</dbReference>
<dbReference type="GO" id="GO:0016763">
    <property type="term" value="F:pentosyltransferase activity"/>
    <property type="evidence" value="ECO:0007669"/>
    <property type="project" value="TreeGrafter"/>
</dbReference>
<evidence type="ECO:0000259" key="9">
    <source>
        <dbReference type="Pfam" id="PF13231"/>
    </source>
</evidence>
<dbReference type="GO" id="GO:0009103">
    <property type="term" value="P:lipopolysaccharide biosynthetic process"/>
    <property type="evidence" value="ECO:0007669"/>
    <property type="project" value="UniProtKB-ARBA"/>
</dbReference>
<feature type="transmembrane region" description="Helical" evidence="8">
    <location>
        <begin position="367"/>
        <end position="386"/>
    </location>
</feature>
<feature type="transmembrane region" description="Helical" evidence="8">
    <location>
        <begin position="110"/>
        <end position="131"/>
    </location>
</feature>
<dbReference type="PANTHER" id="PTHR33908:SF11">
    <property type="entry name" value="MEMBRANE PROTEIN"/>
    <property type="match status" value="1"/>
</dbReference>
<evidence type="ECO:0000256" key="8">
    <source>
        <dbReference type="SAM" id="Phobius"/>
    </source>
</evidence>
<feature type="transmembrane region" description="Helical" evidence="8">
    <location>
        <begin position="188"/>
        <end position="218"/>
    </location>
</feature>
<dbReference type="AlphaFoldDB" id="A0A1H8KVB6"/>
<dbReference type="GO" id="GO:0005886">
    <property type="term" value="C:plasma membrane"/>
    <property type="evidence" value="ECO:0007669"/>
    <property type="project" value="UniProtKB-SubCell"/>
</dbReference>
<feature type="transmembrane region" description="Helical" evidence="8">
    <location>
        <begin position="230"/>
        <end position="250"/>
    </location>
</feature>
<dbReference type="PANTHER" id="PTHR33908">
    <property type="entry name" value="MANNOSYLTRANSFERASE YKCB-RELATED"/>
    <property type="match status" value="1"/>
</dbReference>
<gene>
    <name evidence="10" type="ORF">SAMN05216404_10972</name>
</gene>
<evidence type="ECO:0000313" key="10">
    <source>
        <dbReference type="EMBL" id="SEN96824.1"/>
    </source>
</evidence>
<feature type="transmembrane region" description="Helical" evidence="8">
    <location>
        <begin position="138"/>
        <end position="158"/>
    </location>
</feature>